<evidence type="ECO:0000256" key="1">
    <source>
        <dbReference type="SAM" id="MobiDB-lite"/>
    </source>
</evidence>
<name>U1GFB5_ENDPU</name>
<dbReference type="EMBL" id="KE721288">
    <property type="protein sequence ID" value="ERF70788.1"/>
    <property type="molecule type" value="Genomic_DNA"/>
</dbReference>
<dbReference type="OrthoDB" id="10614616at2759"/>
<feature type="compositionally biased region" description="Polar residues" evidence="1">
    <location>
        <begin position="1"/>
        <end position="16"/>
    </location>
</feature>
<keyword evidence="3" id="KW-1185">Reference proteome</keyword>
<dbReference type="GeneID" id="19243196"/>
<dbReference type="AlphaFoldDB" id="U1GFB5"/>
<feature type="region of interest" description="Disordered" evidence="1">
    <location>
        <begin position="1"/>
        <end position="93"/>
    </location>
</feature>
<gene>
    <name evidence="2" type="ORF">EPUS_08346</name>
</gene>
<feature type="compositionally biased region" description="Basic and acidic residues" evidence="1">
    <location>
        <begin position="35"/>
        <end position="44"/>
    </location>
</feature>
<reference evidence="3" key="1">
    <citation type="journal article" date="2014" name="BMC Genomics">
        <title>Genome characteristics reveal the impact of lichenization on lichen-forming fungus Endocarpon pusillum Hedwig (Verrucariales, Ascomycota).</title>
        <authorList>
            <person name="Wang Y.-Y."/>
            <person name="Liu B."/>
            <person name="Zhang X.-Y."/>
            <person name="Zhou Q.-M."/>
            <person name="Zhang T."/>
            <person name="Li H."/>
            <person name="Yu Y.-F."/>
            <person name="Zhang X.-L."/>
            <person name="Hao X.-Y."/>
            <person name="Wang M."/>
            <person name="Wang L."/>
            <person name="Wei J.-C."/>
        </authorList>
    </citation>
    <scope>NUCLEOTIDE SEQUENCE [LARGE SCALE GENOMIC DNA]</scope>
    <source>
        <strain evidence="3">Z07020 / HMAS-L-300199</strain>
    </source>
</reference>
<evidence type="ECO:0000313" key="2">
    <source>
        <dbReference type="EMBL" id="ERF70788.1"/>
    </source>
</evidence>
<proteinExistence type="predicted"/>
<dbReference type="HOGENOM" id="CLU_1204754_0_0_1"/>
<protein>
    <submittedName>
        <fullName evidence="2">Uncharacterized protein</fullName>
    </submittedName>
</protein>
<feature type="region of interest" description="Disordered" evidence="1">
    <location>
        <begin position="210"/>
        <end position="230"/>
    </location>
</feature>
<evidence type="ECO:0000313" key="3">
    <source>
        <dbReference type="Proteomes" id="UP000019373"/>
    </source>
</evidence>
<accession>U1GFB5</accession>
<organism evidence="2 3">
    <name type="scientific">Endocarpon pusillum (strain Z07020 / HMAS-L-300199)</name>
    <name type="common">Lichen-forming fungus</name>
    <dbReference type="NCBI Taxonomy" id="1263415"/>
    <lineage>
        <taxon>Eukaryota</taxon>
        <taxon>Fungi</taxon>
        <taxon>Dikarya</taxon>
        <taxon>Ascomycota</taxon>
        <taxon>Pezizomycotina</taxon>
        <taxon>Eurotiomycetes</taxon>
        <taxon>Chaetothyriomycetidae</taxon>
        <taxon>Verrucariales</taxon>
        <taxon>Verrucariaceae</taxon>
        <taxon>Endocarpon</taxon>
    </lineage>
</organism>
<dbReference type="Proteomes" id="UP000019373">
    <property type="component" value="Unassembled WGS sequence"/>
</dbReference>
<sequence>MSLRNLSCPPTGTSRPVTGPLRHSSRPSDSVTRYPTDKVRERSSRDRKKFVPLGEDDYRREQAELYPPDGYFSTTSKQKKENGKRGKVTRDNREYPQAYCEDYKEYDDAKKTAIGANGEYRSQKDRYQEIERKTFIPSLYDSHIGNDDRSGVYYPQHHRALREPSDRREDTAYDYATKRMDTFEKWPRISRSTKSDQNHYTATDYAWNEHEGALRDRNNHHRYASPSSTR</sequence>
<feature type="compositionally biased region" description="Basic and acidic residues" evidence="1">
    <location>
        <begin position="78"/>
        <end position="93"/>
    </location>
</feature>
<dbReference type="RefSeq" id="XP_007803569.1">
    <property type="nucleotide sequence ID" value="XM_007805378.1"/>
</dbReference>